<keyword evidence="2" id="KW-1133">Transmembrane helix</keyword>
<gene>
    <name evidence="4" type="ORF">N8I77_012374</name>
</gene>
<feature type="coiled-coil region" evidence="1">
    <location>
        <begin position="375"/>
        <end position="504"/>
    </location>
</feature>
<organism evidence="4 5">
    <name type="scientific">Phomopsis amygdali</name>
    <name type="common">Fusicoccum amygdali</name>
    <dbReference type="NCBI Taxonomy" id="1214568"/>
    <lineage>
        <taxon>Eukaryota</taxon>
        <taxon>Fungi</taxon>
        <taxon>Dikarya</taxon>
        <taxon>Ascomycota</taxon>
        <taxon>Pezizomycotina</taxon>
        <taxon>Sordariomycetes</taxon>
        <taxon>Sordariomycetidae</taxon>
        <taxon>Diaporthales</taxon>
        <taxon>Diaporthaceae</taxon>
        <taxon>Diaporthe</taxon>
    </lineage>
</organism>
<dbReference type="EMBL" id="JAUJFL010000009">
    <property type="protein sequence ID" value="KAK2597597.1"/>
    <property type="molecule type" value="Genomic_DNA"/>
</dbReference>
<name>A0AAD9VX74_PHOAM</name>
<accession>A0AAD9VX74</accession>
<keyword evidence="2" id="KW-0472">Membrane</keyword>
<dbReference type="AlphaFoldDB" id="A0AAD9VX74"/>
<evidence type="ECO:0000256" key="3">
    <source>
        <dbReference type="SAM" id="SignalP"/>
    </source>
</evidence>
<feature type="transmembrane region" description="Helical" evidence="2">
    <location>
        <begin position="251"/>
        <end position="275"/>
    </location>
</feature>
<evidence type="ECO:0000256" key="1">
    <source>
        <dbReference type="SAM" id="Coils"/>
    </source>
</evidence>
<keyword evidence="5" id="KW-1185">Reference proteome</keyword>
<protein>
    <submittedName>
        <fullName evidence="4">Uncharacterized protein</fullName>
    </submittedName>
</protein>
<sequence length="660" mass="74714">MWTMYRFVIFTLVAMLLRPTETPFTLVDDATYVTDAINASDANYVSPTNDTTYFTSAGNASNAICLVSTSNATYVTSAITLFQEFYHRSHGNINFDQLIQLRDRLLASEQVEAIHERAEALVIPYISVCRRIATDTIERFPALRSVDRYFLPRPSYENLTFHAEHGACVWTESSTGLPANFSPHVGTVFLLLATNACSIVLSVFICFTIIASFQPIGTALKAVTSLVYWPKATCQTILEKLGYALLNISQVAVTIIALCATLLVFVISNIAMLAANHLDIGFKPKKVTRLVSHVDAAPKKAKVIPDPLIEKLRLQKRRLEDELEEKIDLLYSNGMTHAAEMYQAHGENAVLEDANKAQKTVIVKLRNMLAEIGLTRPLHEQFKELQQKIKDLEEKLARTIEKGDLREKELLQRIQERDELISAQYKSLEAQSNEREELIRSHDIFEAQVKQREEIARLQKESLQSLETQIKEHEEIARSQKKSIRSLEAQIKEREELFESEKKSLETSLQKKFAMKKKKLLAVSEANLEARKAAEEESKSLKMQLAATTFRRFRSPNRCKCRDYPVFYDLAHQFSKLSLHDSKEDKVDAVPEAEEPASCPPESEIQPFLGARHVLPLPSRYNKVAKASNGPDPVDMDTFKFDSKAFSDASMFEYKPGPAK</sequence>
<dbReference type="Proteomes" id="UP001265746">
    <property type="component" value="Unassembled WGS sequence"/>
</dbReference>
<comment type="caution">
    <text evidence="4">The sequence shown here is derived from an EMBL/GenBank/DDBJ whole genome shotgun (WGS) entry which is preliminary data.</text>
</comment>
<evidence type="ECO:0000256" key="2">
    <source>
        <dbReference type="SAM" id="Phobius"/>
    </source>
</evidence>
<feature type="chain" id="PRO_5042095198" evidence="3">
    <location>
        <begin position="23"/>
        <end position="660"/>
    </location>
</feature>
<feature type="signal peptide" evidence="3">
    <location>
        <begin position="1"/>
        <end position="22"/>
    </location>
</feature>
<proteinExistence type="predicted"/>
<feature type="transmembrane region" description="Helical" evidence="2">
    <location>
        <begin position="188"/>
        <end position="211"/>
    </location>
</feature>
<keyword evidence="1" id="KW-0175">Coiled coil</keyword>
<keyword evidence="3" id="KW-0732">Signal</keyword>
<reference evidence="4" key="1">
    <citation type="submission" date="2023-06" db="EMBL/GenBank/DDBJ databases">
        <authorList>
            <person name="Noh H."/>
        </authorList>
    </citation>
    <scope>NUCLEOTIDE SEQUENCE</scope>
    <source>
        <strain evidence="4">DUCC20226</strain>
    </source>
</reference>
<keyword evidence="2" id="KW-0812">Transmembrane</keyword>
<evidence type="ECO:0000313" key="5">
    <source>
        <dbReference type="Proteomes" id="UP001265746"/>
    </source>
</evidence>
<evidence type="ECO:0000313" key="4">
    <source>
        <dbReference type="EMBL" id="KAK2597597.1"/>
    </source>
</evidence>